<dbReference type="Pfam" id="PF00565">
    <property type="entry name" value="SNase"/>
    <property type="match status" value="1"/>
</dbReference>
<accession>A0A4R6RD15</accession>
<dbReference type="PANTHER" id="PTHR12302:SF26">
    <property type="entry name" value="BLR1266 PROTEIN"/>
    <property type="match status" value="1"/>
</dbReference>
<dbReference type="PANTHER" id="PTHR12302">
    <property type="entry name" value="EBNA2 BINDING PROTEIN P100"/>
    <property type="match status" value="1"/>
</dbReference>
<comment type="caution">
    <text evidence="2">The sequence shown here is derived from an EMBL/GenBank/DDBJ whole genome shotgun (WGS) entry which is preliminary data.</text>
</comment>
<name>A0A4R6RD15_9HYPH</name>
<dbReference type="AlphaFoldDB" id="A0A4R6RD15"/>
<dbReference type="PROSITE" id="PS50830">
    <property type="entry name" value="TNASE_3"/>
    <property type="match status" value="1"/>
</dbReference>
<dbReference type="Gene3D" id="2.40.50.90">
    <property type="match status" value="1"/>
</dbReference>
<reference evidence="2 3" key="1">
    <citation type="submission" date="2019-03" db="EMBL/GenBank/DDBJ databases">
        <title>Genomic Encyclopedia of Type Strains, Phase IV (KMG-IV): sequencing the most valuable type-strain genomes for metagenomic binning, comparative biology and taxonomic classification.</title>
        <authorList>
            <person name="Goeker M."/>
        </authorList>
    </citation>
    <scope>NUCLEOTIDE SEQUENCE [LARGE SCALE GENOMIC DNA]</scope>
    <source>
        <strain evidence="2 3">DSM 102969</strain>
    </source>
</reference>
<evidence type="ECO:0000313" key="2">
    <source>
        <dbReference type="EMBL" id="TDP83935.1"/>
    </source>
</evidence>
<dbReference type="InterPro" id="IPR016071">
    <property type="entry name" value="Staphylococal_nuclease_OB-fold"/>
</dbReference>
<feature type="domain" description="TNase-like" evidence="1">
    <location>
        <begin position="3"/>
        <end position="127"/>
    </location>
</feature>
<keyword evidence="3" id="KW-1185">Reference proteome</keyword>
<keyword evidence="2" id="KW-0255">Endonuclease</keyword>
<sequence>MSPAAGAAAVRVIDGDTIEVDGVVHRIWGVDAPEAGQKCRRASGSEWACGKAAIKAMDGLVLGHEVTCDDRGPDAYGRTLSVCMADGLDVGRAMVTAGLAWAFRKYAHDYDAAEDEAHGRGVGIWQAETETAWEYRQHRWDGAVQAVPGGCPIKGNVNADGVRIYHAPWSPWYGRTSVDPAHGERWFCSEGDALKAGWRAPYWGGK</sequence>
<gene>
    <name evidence="2" type="ORF">EDD54_2536</name>
</gene>
<dbReference type="GO" id="GO:0004519">
    <property type="term" value="F:endonuclease activity"/>
    <property type="evidence" value="ECO:0007669"/>
    <property type="project" value="UniProtKB-KW"/>
</dbReference>
<keyword evidence="2" id="KW-0378">Hydrolase</keyword>
<protein>
    <submittedName>
        <fullName evidence="2">Endonuclease YncB(Thermonuclease family)</fullName>
    </submittedName>
</protein>
<organism evidence="2 3">
    <name type="scientific">Oharaeibacter diazotrophicus</name>
    <dbReference type="NCBI Taxonomy" id="1920512"/>
    <lineage>
        <taxon>Bacteria</taxon>
        <taxon>Pseudomonadati</taxon>
        <taxon>Pseudomonadota</taxon>
        <taxon>Alphaproteobacteria</taxon>
        <taxon>Hyphomicrobiales</taxon>
        <taxon>Pleomorphomonadaceae</taxon>
        <taxon>Oharaeibacter</taxon>
    </lineage>
</organism>
<dbReference type="Proteomes" id="UP000294547">
    <property type="component" value="Unassembled WGS sequence"/>
</dbReference>
<dbReference type="SMART" id="SM00318">
    <property type="entry name" value="SNc"/>
    <property type="match status" value="1"/>
</dbReference>
<keyword evidence="2" id="KW-0540">Nuclease</keyword>
<dbReference type="SUPFAM" id="SSF50199">
    <property type="entry name" value="Staphylococcal nuclease"/>
    <property type="match status" value="1"/>
</dbReference>
<dbReference type="RefSeq" id="WP_245515756.1">
    <property type="nucleotide sequence ID" value="NZ_BSPM01000002.1"/>
</dbReference>
<dbReference type="InterPro" id="IPR035437">
    <property type="entry name" value="SNase_OB-fold_sf"/>
</dbReference>
<evidence type="ECO:0000259" key="1">
    <source>
        <dbReference type="PROSITE" id="PS50830"/>
    </source>
</evidence>
<evidence type="ECO:0000313" key="3">
    <source>
        <dbReference type="Proteomes" id="UP000294547"/>
    </source>
</evidence>
<proteinExistence type="predicted"/>
<dbReference type="EMBL" id="SNXY01000008">
    <property type="protein sequence ID" value="TDP83935.1"/>
    <property type="molecule type" value="Genomic_DNA"/>
</dbReference>